<evidence type="ECO:0000313" key="1">
    <source>
        <dbReference type="EMBL" id="CAG8689659.1"/>
    </source>
</evidence>
<keyword evidence="2" id="KW-1185">Reference proteome</keyword>
<dbReference type="AlphaFoldDB" id="A0A9N9HK77"/>
<dbReference type="EMBL" id="CAJVPV010015055">
    <property type="protein sequence ID" value="CAG8689659.1"/>
    <property type="molecule type" value="Genomic_DNA"/>
</dbReference>
<proteinExistence type="predicted"/>
<comment type="caution">
    <text evidence="1">The sequence shown here is derived from an EMBL/GenBank/DDBJ whole genome shotgun (WGS) entry which is preliminary data.</text>
</comment>
<reference evidence="1" key="1">
    <citation type="submission" date="2021-06" db="EMBL/GenBank/DDBJ databases">
        <authorList>
            <person name="Kallberg Y."/>
            <person name="Tangrot J."/>
            <person name="Rosling A."/>
        </authorList>
    </citation>
    <scope>NUCLEOTIDE SEQUENCE</scope>
    <source>
        <strain evidence="1">CL551</strain>
    </source>
</reference>
<gene>
    <name evidence="1" type="ORF">AMORRO_LOCUS11585</name>
</gene>
<feature type="non-terminal residue" evidence="1">
    <location>
        <position position="134"/>
    </location>
</feature>
<sequence>MGCTSSKDQDSNSRSIKDALVSVEKSEYREGDVITFTIPFIKNSKRPYLLTNISDNGLYEFAIITTKGKQDEYQYGVKLKKKSFINYNTKVYIDDLTLRNLTKNKLRDDQLKRRDFEKFKEKQISFFANTEQYV</sequence>
<protein>
    <submittedName>
        <fullName evidence="1">16154_t:CDS:1</fullName>
    </submittedName>
</protein>
<dbReference type="Proteomes" id="UP000789342">
    <property type="component" value="Unassembled WGS sequence"/>
</dbReference>
<organism evidence="1 2">
    <name type="scientific">Acaulospora morrowiae</name>
    <dbReference type="NCBI Taxonomy" id="94023"/>
    <lineage>
        <taxon>Eukaryota</taxon>
        <taxon>Fungi</taxon>
        <taxon>Fungi incertae sedis</taxon>
        <taxon>Mucoromycota</taxon>
        <taxon>Glomeromycotina</taxon>
        <taxon>Glomeromycetes</taxon>
        <taxon>Diversisporales</taxon>
        <taxon>Acaulosporaceae</taxon>
        <taxon>Acaulospora</taxon>
    </lineage>
</organism>
<evidence type="ECO:0000313" key="2">
    <source>
        <dbReference type="Proteomes" id="UP000789342"/>
    </source>
</evidence>
<name>A0A9N9HK77_9GLOM</name>
<accession>A0A9N9HK77</accession>